<dbReference type="InterPro" id="IPR051781">
    <property type="entry name" value="Metallo-dep_Hydrolase"/>
</dbReference>
<dbReference type="Gene3D" id="3.20.20.140">
    <property type="entry name" value="Metal-dependent hydrolases"/>
    <property type="match status" value="2"/>
</dbReference>
<feature type="domain" description="Amidohydrolase-related" evidence="3">
    <location>
        <begin position="335"/>
        <end position="426"/>
    </location>
</feature>
<dbReference type="PANTHER" id="PTHR43135">
    <property type="entry name" value="ALPHA-D-RIBOSE 1-METHYLPHOSPHONATE 5-TRIPHOSPHATE DIPHOSPHATASE"/>
    <property type="match status" value="1"/>
</dbReference>
<dbReference type="Pfam" id="PF01979">
    <property type="entry name" value="Amidohydro_1"/>
    <property type="match status" value="2"/>
</dbReference>
<feature type="compositionally biased region" description="Polar residues" evidence="1">
    <location>
        <begin position="537"/>
        <end position="551"/>
    </location>
</feature>
<dbReference type="InterPro" id="IPR006680">
    <property type="entry name" value="Amidohydro-rel"/>
</dbReference>
<dbReference type="KEGG" id="bvo:Pan97_26190"/>
<dbReference type="RefSeq" id="WP_144973077.1">
    <property type="nucleotide sequence ID" value="NZ_CP036289.1"/>
</dbReference>
<dbReference type="Gene3D" id="2.30.40.10">
    <property type="entry name" value="Urease, subunit C, domain 1"/>
    <property type="match status" value="1"/>
</dbReference>
<dbReference type="InterPro" id="IPR032466">
    <property type="entry name" value="Metal_Hydrolase"/>
</dbReference>
<dbReference type="PANTHER" id="PTHR43135:SF3">
    <property type="entry name" value="ALPHA-D-RIBOSE 1-METHYLPHOSPHONATE 5-TRIPHOSPHATE DIPHOSPHATASE"/>
    <property type="match status" value="1"/>
</dbReference>
<keyword evidence="2" id="KW-0732">Signal</keyword>
<protein>
    <submittedName>
        <fullName evidence="4">Imidazolonepropionase</fullName>
    </submittedName>
</protein>
<dbReference type="InterPro" id="IPR011059">
    <property type="entry name" value="Metal-dep_hydrolase_composite"/>
</dbReference>
<dbReference type="GO" id="GO:0016810">
    <property type="term" value="F:hydrolase activity, acting on carbon-nitrogen (but not peptide) bonds"/>
    <property type="evidence" value="ECO:0007669"/>
    <property type="project" value="InterPro"/>
</dbReference>
<accession>A0A518C8N6</accession>
<evidence type="ECO:0000313" key="4">
    <source>
        <dbReference type="EMBL" id="QDU75585.1"/>
    </source>
</evidence>
<reference evidence="5" key="1">
    <citation type="submission" date="2019-02" db="EMBL/GenBank/DDBJ databases">
        <title>Deep-cultivation of Planctomycetes and their phenomic and genomic characterization uncovers novel biology.</title>
        <authorList>
            <person name="Wiegand S."/>
            <person name="Jogler M."/>
            <person name="Boedeker C."/>
            <person name="Pinto D."/>
            <person name="Vollmers J."/>
            <person name="Rivas-Marin E."/>
            <person name="Kohn T."/>
            <person name="Peeters S.H."/>
            <person name="Heuer A."/>
            <person name="Rast P."/>
            <person name="Oberbeckmann S."/>
            <person name="Bunk B."/>
            <person name="Jeske O."/>
            <person name="Meyerdierks A."/>
            <person name="Storesund J.E."/>
            <person name="Kallscheuer N."/>
            <person name="Luecker S."/>
            <person name="Lage O.M."/>
            <person name="Pohl T."/>
            <person name="Merkel B.J."/>
            <person name="Hornburger P."/>
            <person name="Mueller R.-W."/>
            <person name="Bruemmer F."/>
            <person name="Labrenz M."/>
            <person name="Spormann A.M."/>
            <person name="Op den Camp H."/>
            <person name="Overmann J."/>
            <person name="Amann R."/>
            <person name="Jetten M.S.M."/>
            <person name="Mascher T."/>
            <person name="Medema M.H."/>
            <person name="Devos D.P."/>
            <person name="Kaster A.-K."/>
            <person name="Ovreas L."/>
            <person name="Rohde M."/>
            <person name="Galperin M.Y."/>
            <person name="Jogler C."/>
        </authorList>
    </citation>
    <scope>NUCLEOTIDE SEQUENCE [LARGE SCALE GENOMIC DNA]</scope>
    <source>
        <strain evidence="5">Pan97</strain>
    </source>
</reference>
<name>A0A518C8N6_9BACT</name>
<dbReference type="SUPFAM" id="SSF51338">
    <property type="entry name" value="Composite domain of metallo-dependent hydrolases"/>
    <property type="match status" value="2"/>
</dbReference>
<feature type="domain" description="Amidohydrolase-related" evidence="3">
    <location>
        <begin position="660"/>
        <end position="977"/>
    </location>
</feature>
<dbReference type="OrthoDB" id="9802793at2"/>
<feature type="chain" id="PRO_5021757330" evidence="2">
    <location>
        <begin position="22"/>
        <end position="1052"/>
    </location>
</feature>
<dbReference type="AlphaFoldDB" id="A0A518C8N6"/>
<evidence type="ECO:0000259" key="3">
    <source>
        <dbReference type="Pfam" id="PF01979"/>
    </source>
</evidence>
<dbReference type="CDD" id="cd01309">
    <property type="entry name" value="Met_dep_hydrolase_C"/>
    <property type="match status" value="1"/>
</dbReference>
<evidence type="ECO:0000256" key="1">
    <source>
        <dbReference type="SAM" id="MobiDB-lite"/>
    </source>
</evidence>
<proteinExistence type="predicted"/>
<dbReference type="SUPFAM" id="SSF51556">
    <property type="entry name" value="Metallo-dependent hydrolases"/>
    <property type="match status" value="2"/>
</dbReference>
<organism evidence="4 5">
    <name type="scientific">Bremerella volcania</name>
    <dbReference type="NCBI Taxonomy" id="2527984"/>
    <lineage>
        <taxon>Bacteria</taxon>
        <taxon>Pseudomonadati</taxon>
        <taxon>Planctomycetota</taxon>
        <taxon>Planctomycetia</taxon>
        <taxon>Pirellulales</taxon>
        <taxon>Pirellulaceae</taxon>
        <taxon>Bremerella</taxon>
    </lineage>
</organism>
<feature type="signal peptide" evidence="2">
    <location>
        <begin position="1"/>
        <end position="21"/>
    </location>
</feature>
<feature type="compositionally biased region" description="Basic and acidic residues" evidence="1">
    <location>
        <begin position="557"/>
        <end position="582"/>
    </location>
</feature>
<feature type="region of interest" description="Disordered" evidence="1">
    <location>
        <begin position="529"/>
        <end position="582"/>
    </location>
</feature>
<evidence type="ECO:0000256" key="2">
    <source>
        <dbReference type="SAM" id="SignalP"/>
    </source>
</evidence>
<sequence length="1052" mass="117086" precursor="true">MKRSFPLAILLLAFLSLAATAQTFPPTSRHEDGLHRHPLRVFALTGGKVIRSAGKEPVSATIVIRDAKIVAIGSKVDIPAEAKIIELDGKFVYPGFIDSHAEVSLDEANSRPPTSYWNENIRSEFDVRNALKKSDLSAGELRKQGFVARLIAPQDGIVKGRSAIYALGDDELAQLVLRDQFALAGELTLARRRGRGSYPNSPMGAVALARQAFYDAQWYRDAHRAARANTDLPLPEQNVTLAAMQPYVDGKLPVMIETSNDQFLLRADEFAREFGLDLIAIGSGREYRQLDAIAKTKRTIVVPIDFAKAPNVATPQAADDATLQALMHWDHAPENIARLIDHKVEVLLTTHRLESPSLFLKNLRIAVKRGLDEADALAAMTIVPARRLGIDKQLGTIDEGKLASLVVTSKPWHEEKAEVVETWVNGHRYEHQDDLPQGLAGDWKLSIQEAPAKTDQVLLINLVGDKNLKGTIRPAETTPKFKDKVELKSIKFEDGLLTAQFIADSFGNHGVATLSIAFQDDVEARYGSLRWPDGSVSPVTMTPSGMQTNVQEESEEAEKKEGDDNTEKTADKKKEDEDKDKRLRMASFPVQYPLGAYGREEAVKQEAVVAFTGATVWTSAPQGKIEKGTVLIKNGKIEKVGKNVSIPTNAIVVDATGKHITAGLIDCHSHIATDGGINESGQAITAEVRIGDFVDADDITIYWQLAGGLTTANVLHGSANPIGGQNQVIKMRWGSSYDQLRFREAPAGIKFALGENVKQSNWGDDFNTRYPQTRMGVEQVFRDEFREAQQYQQAHRDYAKNKRGLPPRRDLELDAIIEILNGKRWVHCHSYRQDEILALIRVLDEYDITIGSLQHILEGYKVADAMQQHGATGSTFSDWWAYKVEVRDAIPYNGALMHNQGVVVSFNSDDWELGRRMNQEAAKAVKYGNLSPEEALKFITINPAIQLRIDKYVGSIEPGKHADLAIWSGPPLSNFSVCEQTWIDGSKYFDRQEEQQRRERVAEMKNTLVQKILDTRAPMMEEGESLEDGSQLWPRHDEFCHSHDEHEHGHEH</sequence>
<dbReference type="Proteomes" id="UP000318626">
    <property type="component" value="Chromosome"/>
</dbReference>
<gene>
    <name evidence="4" type="ORF">Pan97_26190</name>
</gene>
<keyword evidence="5" id="KW-1185">Reference proteome</keyword>
<dbReference type="EMBL" id="CP036289">
    <property type="protein sequence ID" value="QDU75585.1"/>
    <property type="molecule type" value="Genomic_DNA"/>
</dbReference>
<evidence type="ECO:0000313" key="5">
    <source>
        <dbReference type="Proteomes" id="UP000318626"/>
    </source>
</evidence>